<dbReference type="PANTHER" id="PTHR46796:SF6">
    <property type="entry name" value="ARAC SUBFAMILY"/>
    <property type="match status" value="1"/>
</dbReference>
<sequence>MNALSSQQLSPLYRHEVFRSRHADETHARVTAELKAHRSRWGRGSVDAAFFRARTGPMSLCILRYGCEVEIEPDALDSFVLVQMPLRGRAEVHIGREVVQIHAGQGAVISAHRPVKVHWHAGCEQLLLKIERSHLDAVAREAFATPSGPISRDIEFDTPLRLDDAVGRQWRWLVAGLAGSLPAPGHEPCDAGWLRAYEDNLLHYLLRHHPNSALARDRATSTAPPQADGGATLAPLLRAEEFMRNRCGESQSLDDIALAAGVSRRTLCALFRRHRAMSPMETLRNLRLDAAHALLARPSAGSVTDVALRCGFAHLSRFAASYRERFGQLPHETWRGAQRLTLHTPPRTTH</sequence>
<dbReference type="EMBL" id="JAUSRO010000001">
    <property type="protein sequence ID" value="MDP9898156.1"/>
    <property type="molecule type" value="Genomic_DNA"/>
</dbReference>
<dbReference type="InterPro" id="IPR035418">
    <property type="entry name" value="AraC-bd_2"/>
</dbReference>
<dbReference type="InterPro" id="IPR009057">
    <property type="entry name" value="Homeodomain-like_sf"/>
</dbReference>
<keyword evidence="6" id="KW-1185">Reference proteome</keyword>
<dbReference type="Pfam" id="PF12833">
    <property type="entry name" value="HTH_18"/>
    <property type="match status" value="1"/>
</dbReference>
<gene>
    <name evidence="5" type="ORF">J2W36_000389</name>
</gene>
<dbReference type="RefSeq" id="WP_307687973.1">
    <property type="nucleotide sequence ID" value="NZ_JAUSRO010000001.1"/>
</dbReference>
<evidence type="ECO:0000256" key="2">
    <source>
        <dbReference type="ARBA" id="ARBA00023125"/>
    </source>
</evidence>
<keyword evidence="1" id="KW-0805">Transcription regulation</keyword>
<evidence type="ECO:0000259" key="4">
    <source>
        <dbReference type="PROSITE" id="PS01124"/>
    </source>
</evidence>
<keyword evidence="3" id="KW-0804">Transcription</keyword>
<dbReference type="PROSITE" id="PS01124">
    <property type="entry name" value="HTH_ARAC_FAMILY_2"/>
    <property type="match status" value="1"/>
</dbReference>
<proteinExistence type="predicted"/>
<keyword evidence="2" id="KW-0238">DNA-binding</keyword>
<dbReference type="Proteomes" id="UP001226867">
    <property type="component" value="Unassembled WGS sequence"/>
</dbReference>
<dbReference type="Pfam" id="PF14525">
    <property type="entry name" value="AraC_binding_2"/>
    <property type="match status" value="1"/>
</dbReference>
<dbReference type="SMART" id="SM00342">
    <property type="entry name" value="HTH_ARAC"/>
    <property type="match status" value="1"/>
</dbReference>
<dbReference type="PANTHER" id="PTHR46796">
    <property type="entry name" value="HTH-TYPE TRANSCRIPTIONAL ACTIVATOR RHAS-RELATED"/>
    <property type="match status" value="1"/>
</dbReference>
<accession>A0ABT9S2Z9</accession>
<dbReference type="InterPro" id="IPR018062">
    <property type="entry name" value="HTH_AraC-typ_CS"/>
</dbReference>
<dbReference type="InterPro" id="IPR050204">
    <property type="entry name" value="AraC_XylS_family_regulators"/>
</dbReference>
<name>A0ABT9S2Z9_9BURK</name>
<dbReference type="PROSITE" id="PS00041">
    <property type="entry name" value="HTH_ARAC_FAMILY_1"/>
    <property type="match status" value="1"/>
</dbReference>
<evidence type="ECO:0000313" key="6">
    <source>
        <dbReference type="Proteomes" id="UP001226867"/>
    </source>
</evidence>
<organism evidence="5 6">
    <name type="scientific">Variovorax ginsengisoli</name>
    <dbReference type="NCBI Taxonomy" id="363844"/>
    <lineage>
        <taxon>Bacteria</taxon>
        <taxon>Pseudomonadati</taxon>
        <taxon>Pseudomonadota</taxon>
        <taxon>Betaproteobacteria</taxon>
        <taxon>Burkholderiales</taxon>
        <taxon>Comamonadaceae</taxon>
        <taxon>Variovorax</taxon>
    </lineage>
</organism>
<dbReference type="SUPFAM" id="SSF46689">
    <property type="entry name" value="Homeodomain-like"/>
    <property type="match status" value="2"/>
</dbReference>
<evidence type="ECO:0000256" key="3">
    <source>
        <dbReference type="ARBA" id="ARBA00023163"/>
    </source>
</evidence>
<feature type="domain" description="HTH araC/xylS-type" evidence="4">
    <location>
        <begin position="237"/>
        <end position="336"/>
    </location>
</feature>
<evidence type="ECO:0000256" key="1">
    <source>
        <dbReference type="ARBA" id="ARBA00023015"/>
    </source>
</evidence>
<dbReference type="Gene3D" id="1.10.10.60">
    <property type="entry name" value="Homeodomain-like"/>
    <property type="match status" value="1"/>
</dbReference>
<dbReference type="InterPro" id="IPR018060">
    <property type="entry name" value="HTH_AraC"/>
</dbReference>
<evidence type="ECO:0000313" key="5">
    <source>
        <dbReference type="EMBL" id="MDP9898156.1"/>
    </source>
</evidence>
<protein>
    <submittedName>
        <fullName evidence="5">AraC-like DNA-binding protein</fullName>
    </submittedName>
</protein>
<comment type="caution">
    <text evidence="5">The sequence shown here is derived from an EMBL/GenBank/DDBJ whole genome shotgun (WGS) entry which is preliminary data.</text>
</comment>
<reference evidence="5 6" key="1">
    <citation type="submission" date="2023-07" db="EMBL/GenBank/DDBJ databases">
        <title>Sorghum-associated microbial communities from plants grown in Nebraska, USA.</title>
        <authorList>
            <person name="Schachtman D."/>
        </authorList>
    </citation>
    <scope>NUCLEOTIDE SEQUENCE [LARGE SCALE GENOMIC DNA]</scope>
    <source>
        <strain evidence="5 6">DS1607</strain>
    </source>
</reference>